<dbReference type="Proteomes" id="UP000603227">
    <property type="component" value="Unassembled WGS sequence"/>
</dbReference>
<protein>
    <submittedName>
        <fullName evidence="1">Uncharacterized protein</fullName>
    </submittedName>
</protein>
<organism evidence="1 2">
    <name type="scientific">Streptomyces capitiformicae</name>
    <dbReference type="NCBI Taxonomy" id="2014920"/>
    <lineage>
        <taxon>Bacteria</taxon>
        <taxon>Bacillati</taxon>
        <taxon>Actinomycetota</taxon>
        <taxon>Actinomycetes</taxon>
        <taxon>Kitasatosporales</taxon>
        <taxon>Streptomycetaceae</taxon>
        <taxon>Streptomyces</taxon>
    </lineage>
</organism>
<dbReference type="EMBL" id="BNAT01000001">
    <property type="protein sequence ID" value="GHH81920.1"/>
    <property type="molecule type" value="Genomic_DNA"/>
</dbReference>
<reference evidence="1" key="2">
    <citation type="submission" date="2020-09" db="EMBL/GenBank/DDBJ databases">
        <authorList>
            <person name="Sun Q."/>
            <person name="Zhou Y."/>
        </authorList>
    </citation>
    <scope>NUCLEOTIDE SEQUENCE</scope>
    <source>
        <strain evidence="1">CGMCC 4.7403</strain>
    </source>
</reference>
<evidence type="ECO:0000313" key="1">
    <source>
        <dbReference type="EMBL" id="GHH81920.1"/>
    </source>
</evidence>
<keyword evidence="2" id="KW-1185">Reference proteome</keyword>
<comment type="caution">
    <text evidence="1">The sequence shown here is derived from an EMBL/GenBank/DDBJ whole genome shotgun (WGS) entry which is preliminary data.</text>
</comment>
<gene>
    <name evidence="1" type="ORF">GCM10017771_05040</name>
</gene>
<accession>A0A919GCF3</accession>
<proteinExistence type="predicted"/>
<dbReference type="AlphaFoldDB" id="A0A919GCF3"/>
<reference evidence="1" key="1">
    <citation type="journal article" date="2014" name="Int. J. Syst. Evol. Microbiol.">
        <title>Complete genome sequence of Corynebacterium casei LMG S-19264T (=DSM 44701T), isolated from a smear-ripened cheese.</title>
        <authorList>
            <consortium name="US DOE Joint Genome Institute (JGI-PGF)"/>
            <person name="Walter F."/>
            <person name="Albersmeier A."/>
            <person name="Kalinowski J."/>
            <person name="Ruckert C."/>
        </authorList>
    </citation>
    <scope>NUCLEOTIDE SEQUENCE</scope>
    <source>
        <strain evidence="1">CGMCC 4.7403</strain>
    </source>
</reference>
<name>A0A919GCF3_9ACTN</name>
<sequence length="78" mass="7845">MYVLKARSSAEGRAFGLCGGTGRLVPPHTPRPSPALRGLLLDLVTGGGLDFAEADELLAPGLLVVPAGAPLVMAAASH</sequence>
<evidence type="ECO:0000313" key="2">
    <source>
        <dbReference type="Proteomes" id="UP000603227"/>
    </source>
</evidence>